<sequence>LEAVRQGTLGGRPARLVLAVPVAPPDSLAELTPECDQIVCPHRPDLFMAVGAHYRIFDQVDDDAVRDALDQTGGRNAGAGRAGPT</sequence>
<evidence type="ECO:0000313" key="1">
    <source>
        <dbReference type="EMBL" id="NVN11192.1"/>
    </source>
</evidence>
<protein>
    <submittedName>
        <fullName evidence="1">Phosphoribosyltransferase</fullName>
    </submittedName>
</protein>
<comment type="caution">
    <text evidence="1">The sequence shown here is derived from an EMBL/GenBank/DDBJ whole genome shotgun (WGS) entry which is preliminary data.</text>
</comment>
<proteinExistence type="predicted"/>
<keyword evidence="1" id="KW-0808">Transferase</keyword>
<name>A0A7Y7IVS5_9PROT</name>
<keyword evidence="1" id="KW-0328">Glycosyltransferase</keyword>
<dbReference type="GO" id="GO:0016757">
    <property type="term" value="F:glycosyltransferase activity"/>
    <property type="evidence" value="ECO:0007669"/>
    <property type="project" value="UniProtKB-KW"/>
</dbReference>
<organism evidence="1 2">
    <name type="scientific">Nguyenibacter vanlangensis</name>
    <dbReference type="NCBI Taxonomy" id="1216886"/>
    <lineage>
        <taxon>Bacteria</taxon>
        <taxon>Pseudomonadati</taxon>
        <taxon>Pseudomonadota</taxon>
        <taxon>Alphaproteobacteria</taxon>
        <taxon>Acetobacterales</taxon>
        <taxon>Acetobacteraceae</taxon>
        <taxon>Nguyenibacter</taxon>
    </lineage>
</organism>
<accession>A0A7Y7IVS5</accession>
<dbReference type="SUPFAM" id="SSF53271">
    <property type="entry name" value="PRTase-like"/>
    <property type="match status" value="1"/>
</dbReference>
<dbReference type="InterPro" id="IPR029057">
    <property type="entry name" value="PRTase-like"/>
</dbReference>
<reference evidence="1 2" key="1">
    <citation type="submission" date="2020-06" db="EMBL/GenBank/DDBJ databases">
        <title>Description of novel acetic acid bacteria.</title>
        <authorList>
            <person name="Sombolestani A."/>
        </authorList>
    </citation>
    <scope>NUCLEOTIDE SEQUENCE [LARGE SCALE GENOMIC DNA]</scope>
    <source>
        <strain evidence="1 2">LMG 31431</strain>
    </source>
</reference>
<dbReference type="Gene3D" id="3.40.50.2020">
    <property type="match status" value="1"/>
</dbReference>
<dbReference type="EMBL" id="JABXXP010000132">
    <property type="protein sequence ID" value="NVN11192.1"/>
    <property type="molecule type" value="Genomic_DNA"/>
</dbReference>
<dbReference type="Proteomes" id="UP000534870">
    <property type="component" value="Unassembled WGS sequence"/>
</dbReference>
<gene>
    <name evidence="1" type="ORF">HUK84_08570</name>
</gene>
<feature type="non-terminal residue" evidence="1">
    <location>
        <position position="1"/>
    </location>
</feature>
<evidence type="ECO:0000313" key="2">
    <source>
        <dbReference type="Proteomes" id="UP000534870"/>
    </source>
</evidence>
<dbReference type="AlphaFoldDB" id="A0A7Y7IVS5"/>